<dbReference type="AlphaFoldDB" id="A0A8J8C3U7"/>
<feature type="coiled-coil region" evidence="11">
    <location>
        <begin position="458"/>
        <end position="485"/>
    </location>
</feature>
<dbReference type="OrthoDB" id="11709at2157"/>
<reference evidence="15 16" key="1">
    <citation type="submission" date="2021-06" db="EMBL/GenBank/DDBJ databases">
        <title>New haloarchaea isolates fom saline soil.</title>
        <authorList>
            <person name="Duran-Viseras A."/>
            <person name="Sanchez-Porro C.S."/>
            <person name="Ventosa A."/>
        </authorList>
    </citation>
    <scope>NUCLEOTIDE SEQUENCE [LARGE SCALE GENOMIC DNA]</scope>
    <source>
        <strain evidence="15 16">JCM 183640</strain>
    </source>
</reference>
<dbReference type="InterPro" id="IPR006153">
    <property type="entry name" value="Cation/H_exchanger_TM"/>
</dbReference>
<dbReference type="InterPro" id="IPR018422">
    <property type="entry name" value="Cation/H_exchanger_CPA1"/>
</dbReference>
<evidence type="ECO:0000256" key="11">
    <source>
        <dbReference type="SAM" id="Coils"/>
    </source>
</evidence>
<protein>
    <submittedName>
        <fullName evidence="15">Cation:proton antiporter</fullName>
    </submittedName>
</protein>
<dbReference type="Gene3D" id="6.10.140.1330">
    <property type="match status" value="1"/>
</dbReference>
<dbReference type="GO" id="GO:0051453">
    <property type="term" value="P:regulation of intracellular pH"/>
    <property type="evidence" value="ECO:0007669"/>
    <property type="project" value="TreeGrafter"/>
</dbReference>
<feature type="transmembrane region" description="Helical" evidence="13">
    <location>
        <begin position="236"/>
        <end position="269"/>
    </location>
</feature>
<organism evidence="15 16">
    <name type="scientific">Haloarcula limicola</name>
    <dbReference type="NCBI Taxonomy" id="1429915"/>
    <lineage>
        <taxon>Archaea</taxon>
        <taxon>Methanobacteriati</taxon>
        <taxon>Methanobacteriota</taxon>
        <taxon>Stenosarchaea group</taxon>
        <taxon>Halobacteria</taxon>
        <taxon>Halobacteriales</taxon>
        <taxon>Haloarculaceae</taxon>
        <taxon>Haloarcula</taxon>
    </lineage>
</organism>
<keyword evidence="8" id="KW-0406">Ion transport</keyword>
<evidence type="ECO:0000256" key="8">
    <source>
        <dbReference type="ARBA" id="ARBA00023065"/>
    </source>
</evidence>
<dbReference type="GO" id="GO:0005886">
    <property type="term" value="C:plasma membrane"/>
    <property type="evidence" value="ECO:0007669"/>
    <property type="project" value="UniProtKB-SubCell"/>
</dbReference>
<dbReference type="PANTHER" id="PTHR10110:SF195">
    <property type="entry name" value="NA(+)_H(+) ANTIPORTER NHAS2"/>
    <property type="match status" value="1"/>
</dbReference>
<feature type="transmembrane region" description="Helical" evidence="13">
    <location>
        <begin position="385"/>
        <end position="408"/>
    </location>
</feature>
<keyword evidence="6 13" id="KW-1133">Transmembrane helix</keyword>
<evidence type="ECO:0000313" key="15">
    <source>
        <dbReference type="EMBL" id="MBV0924881.1"/>
    </source>
</evidence>
<keyword evidence="4" id="KW-1003">Cell membrane</keyword>
<keyword evidence="9 13" id="KW-0472">Membrane</keyword>
<proteinExistence type="predicted"/>
<feature type="transmembrane region" description="Helical" evidence="13">
    <location>
        <begin position="42"/>
        <end position="62"/>
    </location>
</feature>
<feature type="transmembrane region" description="Helical" evidence="13">
    <location>
        <begin position="201"/>
        <end position="224"/>
    </location>
</feature>
<evidence type="ECO:0000256" key="2">
    <source>
        <dbReference type="ARBA" id="ARBA00022448"/>
    </source>
</evidence>
<evidence type="ECO:0000256" key="1">
    <source>
        <dbReference type="ARBA" id="ARBA00004651"/>
    </source>
</evidence>
<dbReference type="EMBL" id="JAHQXF010000002">
    <property type="protein sequence ID" value="MBV0924881.1"/>
    <property type="molecule type" value="Genomic_DNA"/>
</dbReference>
<evidence type="ECO:0000256" key="9">
    <source>
        <dbReference type="ARBA" id="ARBA00023136"/>
    </source>
</evidence>
<name>A0A8J8C3U7_9EURY</name>
<keyword evidence="3" id="KW-0050">Antiport</keyword>
<evidence type="ECO:0000256" key="12">
    <source>
        <dbReference type="SAM" id="MobiDB-lite"/>
    </source>
</evidence>
<dbReference type="GO" id="GO:0015386">
    <property type="term" value="F:potassium:proton antiporter activity"/>
    <property type="evidence" value="ECO:0007669"/>
    <property type="project" value="TreeGrafter"/>
</dbReference>
<dbReference type="PANTHER" id="PTHR10110">
    <property type="entry name" value="SODIUM/HYDROGEN EXCHANGER"/>
    <property type="match status" value="1"/>
</dbReference>
<dbReference type="RefSeq" id="WP_162317735.1">
    <property type="nucleotide sequence ID" value="NZ_JAHQXF010000002.1"/>
</dbReference>
<gene>
    <name evidence="15" type="ORF">KTS45_11795</name>
</gene>
<evidence type="ECO:0000256" key="6">
    <source>
        <dbReference type="ARBA" id="ARBA00022989"/>
    </source>
</evidence>
<dbReference type="Pfam" id="PF00999">
    <property type="entry name" value="Na_H_Exchanger"/>
    <property type="match status" value="1"/>
</dbReference>
<keyword evidence="16" id="KW-1185">Reference proteome</keyword>
<sequence length="588" mass="63089">MDPVVLAVETSPIESLLLELLPVFIIAAGVGIFVAKIGRFPYTIALLLAGFAVSVLGADIDINLTHDLILLVLLPPLLFEGAATTDLDRLRRNVGPVLAMAVVGLVVSVALLGYIGQYAFGFPLLIALLFAAMALPTDPVSVLALFEELGAPERLSVLVEGESLVNDGVGVVIFSTFFVLIQEGADPAELFTFGGLTELGLQMVVSSVGGLLVGFAAGYAVYTVMANLDENMTETVLAFILAYGSFLLAEHYLGVSGVIATVVSGLLIGNRGAEKAMTPQTKITVFNSLETGAFIVNTFIFLMIGVETPIGDFLRYGEHVLIAIPLVLAARAAAVYPLTALVNRVTEPEVPMGYQHVMLWGGLHGSIPIALVLGLPNDFPLRQQLLAMVFGVAAFSLVVQGLSMGSLLNRLGVVTRSDAEELYELLVGRARAVDAALEAAEELDASGDIPTEVYQDFKGEYTREKEDLNDAIAELLREHGELRHEQVLQGERRVLTEEKSAIMDATREGIIADDIAERLLEETNLKLDRVRGGETTVQADREGYEEFWRSRADEFGLEIDETEGETGTESETETEGETESDEGAASPS</sequence>
<feature type="transmembrane region" description="Helical" evidence="13">
    <location>
        <begin position="289"/>
        <end position="308"/>
    </location>
</feature>
<evidence type="ECO:0000256" key="13">
    <source>
        <dbReference type="SAM" id="Phobius"/>
    </source>
</evidence>
<evidence type="ECO:0000313" key="16">
    <source>
        <dbReference type="Proteomes" id="UP000766550"/>
    </source>
</evidence>
<feature type="compositionally biased region" description="Acidic residues" evidence="12">
    <location>
        <begin position="555"/>
        <end position="582"/>
    </location>
</feature>
<evidence type="ECO:0000256" key="5">
    <source>
        <dbReference type="ARBA" id="ARBA00022692"/>
    </source>
</evidence>
<feature type="transmembrane region" description="Helical" evidence="13">
    <location>
        <begin position="320"/>
        <end position="342"/>
    </location>
</feature>
<evidence type="ECO:0000259" key="14">
    <source>
        <dbReference type="Pfam" id="PF00999"/>
    </source>
</evidence>
<keyword evidence="10" id="KW-0739">Sodium transport</keyword>
<feature type="transmembrane region" description="Helical" evidence="13">
    <location>
        <begin position="97"/>
        <end position="116"/>
    </location>
</feature>
<feature type="transmembrane region" description="Helical" evidence="13">
    <location>
        <begin position="68"/>
        <end position="85"/>
    </location>
</feature>
<keyword evidence="5 13" id="KW-0812">Transmembrane</keyword>
<dbReference type="Proteomes" id="UP000766550">
    <property type="component" value="Unassembled WGS sequence"/>
</dbReference>
<feature type="region of interest" description="Disordered" evidence="12">
    <location>
        <begin position="550"/>
        <end position="588"/>
    </location>
</feature>
<comment type="caution">
    <text evidence="15">The sequence shown here is derived from an EMBL/GenBank/DDBJ whole genome shotgun (WGS) entry which is preliminary data.</text>
</comment>
<feature type="transmembrane region" description="Helical" evidence="13">
    <location>
        <begin position="354"/>
        <end position="373"/>
    </location>
</feature>
<evidence type="ECO:0000256" key="7">
    <source>
        <dbReference type="ARBA" id="ARBA00023053"/>
    </source>
</evidence>
<accession>A0A8J8C3U7</accession>
<comment type="subcellular location">
    <subcellularLocation>
        <location evidence="1">Cell membrane</location>
        <topology evidence="1">Multi-pass membrane protein</topology>
    </subcellularLocation>
</comment>
<keyword evidence="2" id="KW-0813">Transport</keyword>
<evidence type="ECO:0000256" key="10">
    <source>
        <dbReference type="ARBA" id="ARBA00023201"/>
    </source>
</evidence>
<feature type="transmembrane region" description="Helical" evidence="13">
    <location>
        <begin position="122"/>
        <end position="146"/>
    </location>
</feature>
<evidence type="ECO:0000256" key="3">
    <source>
        <dbReference type="ARBA" id="ARBA00022449"/>
    </source>
</evidence>
<feature type="transmembrane region" description="Helical" evidence="13">
    <location>
        <begin position="16"/>
        <end position="35"/>
    </location>
</feature>
<dbReference type="GO" id="GO:0098719">
    <property type="term" value="P:sodium ion import across plasma membrane"/>
    <property type="evidence" value="ECO:0007669"/>
    <property type="project" value="TreeGrafter"/>
</dbReference>
<keyword evidence="11" id="KW-0175">Coiled coil</keyword>
<evidence type="ECO:0000256" key="4">
    <source>
        <dbReference type="ARBA" id="ARBA00022475"/>
    </source>
</evidence>
<feature type="domain" description="Cation/H+ exchanger transmembrane" evidence="14">
    <location>
        <begin position="25"/>
        <end position="409"/>
    </location>
</feature>
<keyword evidence="7" id="KW-0915">Sodium</keyword>
<dbReference type="GO" id="GO:0015385">
    <property type="term" value="F:sodium:proton antiporter activity"/>
    <property type="evidence" value="ECO:0007669"/>
    <property type="project" value="InterPro"/>
</dbReference>